<evidence type="ECO:0000256" key="1">
    <source>
        <dbReference type="RuleBase" id="RU000363"/>
    </source>
</evidence>
<dbReference type="InterPro" id="IPR002347">
    <property type="entry name" value="SDR_fam"/>
</dbReference>
<proteinExistence type="inferred from homology"/>
<dbReference type="PANTHER" id="PTHR45458:SF1">
    <property type="entry name" value="SHORT CHAIN DEHYDROGENASE"/>
    <property type="match status" value="1"/>
</dbReference>
<keyword evidence="3" id="KW-1185">Reference proteome</keyword>
<dbReference type="GO" id="GO:0016616">
    <property type="term" value="F:oxidoreductase activity, acting on the CH-OH group of donors, NAD or NADP as acceptor"/>
    <property type="evidence" value="ECO:0007669"/>
    <property type="project" value="TreeGrafter"/>
</dbReference>
<dbReference type="PRINTS" id="PR00081">
    <property type="entry name" value="GDHRDH"/>
</dbReference>
<dbReference type="OrthoDB" id="9876299at2759"/>
<name>A0A098VTF1_9MICR</name>
<dbReference type="AlphaFoldDB" id="A0A098VTF1"/>
<dbReference type="RefSeq" id="XP_013238693.1">
    <property type="nucleotide sequence ID" value="XM_013383239.1"/>
</dbReference>
<dbReference type="Pfam" id="PF00106">
    <property type="entry name" value="adh_short"/>
    <property type="match status" value="1"/>
</dbReference>
<dbReference type="InterPro" id="IPR036291">
    <property type="entry name" value="NAD(P)-bd_dom_sf"/>
</dbReference>
<accession>A0A098VTF1</accession>
<evidence type="ECO:0000313" key="2">
    <source>
        <dbReference type="EMBL" id="KGG52257.1"/>
    </source>
</evidence>
<dbReference type="InterPro" id="IPR052184">
    <property type="entry name" value="SDR_enzymes"/>
</dbReference>
<dbReference type="Gene3D" id="3.40.50.720">
    <property type="entry name" value="NAD(P)-binding Rossmann-like Domain"/>
    <property type="match status" value="1"/>
</dbReference>
<comment type="caution">
    <text evidence="2">The sequence shown here is derived from an EMBL/GenBank/DDBJ whole genome shotgun (WGS) entry which is preliminary data.</text>
</comment>
<dbReference type="PANTHER" id="PTHR45458">
    <property type="entry name" value="SHORT-CHAIN DEHYDROGENASE/REDUCTASE SDR"/>
    <property type="match status" value="1"/>
</dbReference>
<dbReference type="PRINTS" id="PR00080">
    <property type="entry name" value="SDRFAMILY"/>
</dbReference>
<dbReference type="HOGENOM" id="CLU_010194_9_1_1"/>
<dbReference type="Proteomes" id="UP000029725">
    <property type="component" value="Unassembled WGS sequence"/>
</dbReference>
<comment type="similarity">
    <text evidence="1">Belongs to the short-chain dehydrogenases/reductases (SDR) family.</text>
</comment>
<dbReference type="SUPFAM" id="SSF51735">
    <property type="entry name" value="NAD(P)-binding Rossmann-fold domains"/>
    <property type="match status" value="1"/>
</dbReference>
<dbReference type="GeneID" id="25258854"/>
<reference evidence="2 3" key="1">
    <citation type="submission" date="2014-04" db="EMBL/GenBank/DDBJ databases">
        <title>A new species of microsporidia sheds light on the evolution of extreme parasitism.</title>
        <authorList>
            <person name="Haag K.L."/>
            <person name="James T.Y."/>
            <person name="Larsson R."/>
            <person name="Schaer T.M."/>
            <person name="Refardt D."/>
            <person name="Pombert J.-F."/>
            <person name="Ebert D."/>
        </authorList>
    </citation>
    <scope>NUCLEOTIDE SEQUENCE [LARGE SCALE GENOMIC DNA]</scope>
    <source>
        <strain evidence="2 3">UGP3</strain>
        <tissue evidence="2">Spores</tissue>
    </source>
</reference>
<organism evidence="2 3">
    <name type="scientific">Mitosporidium daphniae</name>
    <dbReference type="NCBI Taxonomy" id="1485682"/>
    <lineage>
        <taxon>Eukaryota</taxon>
        <taxon>Fungi</taxon>
        <taxon>Fungi incertae sedis</taxon>
        <taxon>Microsporidia</taxon>
        <taxon>Mitosporidium</taxon>
    </lineage>
</organism>
<dbReference type="CDD" id="cd05325">
    <property type="entry name" value="carb_red_sniffer_like_SDR_c"/>
    <property type="match status" value="1"/>
</dbReference>
<gene>
    <name evidence="2" type="ORF">DI09_199p10</name>
</gene>
<evidence type="ECO:0008006" key="4">
    <source>
        <dbReference type="Google" id="ProtNLM"/>
    </source>
</evidence>
<protein>
    <recommendedName>
        <fullName evidence="4">Short-chain dehydrogenase</fullName>
    </recommendedName>
</protein>
<dbReference type="VEuPathDB" id="MicrosporidiaDB:DI09_199p10"/>
<evidence type="ECO:0000313" key="3">
    <source>
        <dbReference type="Proteomes" id="UP000029725"/>
    </source>
</evidence>
<dbReference type="EMBL" id="JMKJ01000109">
    <property type="protein sequence ID" value="KGG52257.1"/>
    <property type="molecule type" value="Genomic_DNA"/>
</dbReference>
<sequence>MKTVLITGSNRGIGLSFVKNYLSSGNWSVIATARDIHRAQELNRLQNGRLEVLELDLADEKSICNLQSQLKGRPIHLLINNSGIFIQDSLQSINQSMFIDQFKVNSIGPLLVAKALLQNLTISSETTKIVNISSRMGSIEDASVDYYGYRASKAALNMFTKVLSNDLKKINLNICAIALHPGYVRTDMTAGKGNIPPEESVAKMVKVIEEAEIKSSGSFFHLDGFTLPW</sequence>